<keyword evidence="1" id="KW-0472">Membrane</keyword>
<dbReference type="STRING" id="1802439.A2589_00210"/>
<feature type="transmembrane region" description="Helical" evidence="1">
    <location>
        <begin position="122"/>
        <end position="147"/>
    </location>
</feature>
<sequence length="192" mass="22127">MYKEKMRSWANNRADHKQTSWWLALLSFSESSFFLVPPDVFLIGILMTSRRFAYYAFITTISSVLGGAFGYLIGIFFFDTIGQTLVDLYGLQDEMAKVGQLFNNNALVAIFLSAFTPIPYKIFTISAGFFHINFIIFMLASLLGRGLRFFLEAYAMKLWGKTVGKMIYHYFNLFTFIVGALVVLGIFYFYYF</sequence>
<gene>
    <name evidence="3" type="ORF">A2589_00210</name>
</gene>
<reference evidence="3 4" key="1">
    <citation type="journal article" date="2016" name="Nat. Commun.">
        <title>Thousands of microbial genomes shed light on interconnected biogeochemical processes in an aquifer system.</title>
        <authorList>
            <person name="Anantharaman K."/>
            <person name="Brown C.T."/>
            <person name="Hug L.A."/>
            <person name="Sharon I."/>
            <person name="Castelle C.J."/>
            <person name="Probst A.J."/>
            <person name="Thomas B.C."/>
            <person name="Singh A."/>
            <person name="Wilkins M.J."/>
            <person name="Karaoz U."/>
            <person name="Brodie E.L."/>
            <person name="Williams K.H."/>
            <person name="Hubbard S.S."/>
            <person name="Banfield J.F."/>
        </authorList>
    </citation>
    <scope>NUCLEOTIDE SEQUENCE [LARGE SCALE GENOMIC DNA]</scope>
</reference>
<evidence type="ECO:0000313" key="4">
    <source>
        <dbReference type="Proteomes" id="UP000177838"/>
    </source>
</evidence>
<protein>
    <recommendedName>
        <fullName evidence="2">VTT domain-containing protein</fullName>
    </recommendedName>
</protein>
<feature type="domain" description="VTT" evidence="2">
    <location>
        <begin position="37"/>
        <end position="156"/>
    </location>
</feature>
<organism evidence="3 4">
    <name type="scientific">Candidatus Vogelbacteria bacterium RIFOXYD1_FULL_46_19</name>
    <dbReference type="NCBI Taxonomy" id="1802439"/>
    <lineage>
        <taxon>Bacteria</taxon>
        <taxon>Candidatus Vogeliibacteriota</taxon>
    </lineage>
</organism>
<feature type="transmembrane region" description="Helical" evidence="1">
    <location>
        <begin position="167"/>
        <end position="191"/>
    </location>
</feature>
<dbReference type="InterPro" id="IPR032816">
    <property type="entry name" value="VTT_dom"/>
</dbReference>
<dbReference type="PANTHER" id="PTHR42709">
    <property type="entry name" value="ALKALINE PHOSPHATASE LIKE PROTEIN"/>
    <property type="match status" value="1"/>
</dbReference>
<proteinExistence type="predicted"/>
<accession>A0A1G2QHS0</accession>
<evidence type="ECO:0000313" key="3">
    <source>
        <dbReference type="EMBL" id="OHA60184.1"/>
    </source>
</evidence>
<dbReference type="EMBL" id="MHTK01000002">
    <property type="protein sequence ID" value="OHA60184.1"/>
    <property type="molecule type" value="Genomic_DNA"/>
</dbReference>
<feature type="transmembrane region" description="Helical" evidence="1">
    <location>
        <begin position="21"/>
        <end position="46"/>
    </location>
</feature>
<dbReference type="AlphaFoldDB" id="A0A1G2QHS0"/>
<keyword evidence="1" id="KW-0812">Transmembrane</keyword>
<dbReference type="InterPro" id="IPR051311">
    <property type="entry name" value="DedA_domain"/>
</dbReference>
<keyword evidence="1" id="KW-1133">Transmembrane helix</keyword>
<dbReference type="PANTHER" id="PTHR42709:SF11">
    <property type="entry name" value="DEDA FAMILY PROTEIN"/>
    <property type="match status" value="1"/>
</dbReference>
<name>A0A1G2QHS0_9BACT</name>
<dbReference type="Pfam" id="PF09335">
    <property type="entry name" value="VTT_dom"/>
    <property type="match status" value="1"/>
</dbReference>
<dbReference type="GO" id="GO:0005886">
    <property type="term" value="C:plasma membrane"/>
    <property type="evidence" value="ECO:0007669"/>
    <property type="project" value="TreeGrafter"/>
</dbReference>
<evidence type="ECO:0000259" key="2">
    <source>
        <dbReference type="Pfam" id="PF09335"/>
    </source>
</evidence>
<comment type="caution">
    <text evidence="3">The sequence shown here is derived from an EMBL/GenBank/DDBJ whole genome shotgun (WGS) entry which is preliminary data.</text>
</comment>
<feature type="transmembrane region" description="Helical" evidence="1">
    <location>
        <begin position="52"/>
        <end position="78"/>
    </location>
</feature>
<evidence type="ECO:0000256" key="1">
    <source>
        <dbReference type="SAM" id="Phobius"/>
    </source>
</evidence>
<feature type="transmembrane region" description="Helical" evidence="1">
    <location>
        <begin position="98"/>
        <end position="116"/>
    </location>
</feature>
<dbReference type="Proteomes" id="UP000177838">
    <property type="component" value="Unassembled WGS sequence"/>
</dbReference>